<accession>A0A0X2NPK3</accession>
<feature type="region of interest" description="Disordered" evidence="2">
    <location>
        <begin position="50"/>
        <end position="71"/>
    </location>
</feature>
<dbReference type="PANTHER" id="PTHR47354">
    <property type="entry name" value="NADH OXIDOREDUCTASE HCR"/>
    <property type="match status" value="1"/>
</dbReference>
<proteinExistence type="predicted"/>
<dbReference type="PANTHER" id="PTHR47354:SF5">
    <property type="entry name" value="PROTEIN RFBI"/>
    <property type="match status" value="1"/>
</dbReference>
<dbReference type="InterPro" id="IPR017938">
    <property type="entry name" value="Riboflavin_synthase-like_b-brl"/>
</dbReference>
<evidence type="ECO:0000256" key="2">
    <source>
        <dbReference type="SAM" id="MobiDB-lite"/>
    </source>
</evidence>
<gene>
    <name evidence="3" type="ORF">CVAR292_02065</name>
</gene>
<protein>
    <recommendedName>
        <fullName evidence="5">Flavohemoprotein</fullName>
    </recommendedName>
</protein>
<dbReference type="RefSeq" id="WP_073884396.1">
    <property type="nucleotide sequence ID" value="NZ_FAUH01000014.1"/>
</dbReference>
<organism evidence="3 4">
    <name type="scientific">Corynebacterium variabile</name>
    <dbReference type="NCBI Taxonomy" id="1727"/>
    <lineage>
        <taxon>Bacteria</taxon>
        <taxon>Bacillati</taxon>
        <taxon>Actinomycetota</taxon>
        <taxon>Actinomycetes</taxon>
        <taxon>Mycobacteriales</taxon>
        <taxon>Corynebacteriaceae</taxon>
        <taxon>Corynebacterium</taxon>
    </lineage>
</organism>
<name>A0A0X2NPK3_9CORY</name>
<evidence type="ECO:0000256" key="1">
    <source>
        <dbReference type="ARBA" id="ARBA00001974"/>
    </source>
</evidence>
<evidence type="ECO:0000313" key="3">
    <source>
        <dbReference type="EMBL" id="CUU66718.1"/>
    </source>
</evidence>
<dbReference type="InterPro" id="IPR039261">
    <property type="entry name" value="FNR_nucleotide-bd"/>
</dbReference>
<dbReference type="Gene3D" id="3.40.50.80">
    <property type="entry name" value="Nucleotide-binding domain of ferredoxin-NADP reductase (FNR) module"/>
    <property type="match status" value="1"/>
</dbReference>
<keyword evidence="4" id="KW-1185">Reference proteome</keyword>
<dbReference type="Proteomes" id="UP000182498">
    <property type="component" value="Unassembled WGS sequence"/>
</dbReference>
<dbReference type="OrthoDB" id="3213438at2"/>
<dbReference type="AlphaFoldDB" id="A0A0X2NPK3"/>
<dbReference type="InterPro" id="IPR050415">
    <property type="entry name" value="MRET"/>
</dbReference>
<evidence type="ECO:0000313" key="4">
    <source>
        <dbReference type="Proteomes" id="UP000182498"/>
    </source>
</evidence>
<comment type="cofactor">
    <cofactor evidence="1">
        <name>FAD</name>
        <dbReference type="ChEBI" id="CHEBI:57692"/>
    </cofactor>
</comment>
<evidence type="ECO:0008006" key="5">
    <source>
        <dbReference type="Google" id="ProtNLM"/>
    </source>
</evidence>
<dbReference type="GO" id="GO:0016491">
    <property type="term" value="F:oxidoreductase activity"/>
    <property type="evidence" value="ECO:0007669"/>
    <property type="project" value="TreeGrafter"/>
</dbReference>
<sequence length="443" mass="46506">MSHEPSHPGSRHFRAVSAPDLSTLSGAVNATYDRLDDLVRVAQRHYSRLAPPVGEVPQPTTADGTAPPPHVPDVAWVRRAALTAADGLTITANGTANFDGNSTAFLADLGRDLRKDGITVAHVAAAAEALGRALCDLYNHSYPGTDLTYQAAEQAGIPVGLTELLQTVDLGVRIAALGAVEDEDAGIPAAADAEVLEIQHRSPRVTVVRLTATPPQTGWAGQFLEVRTPAEPEQWRSAASAIPPNHGGLLEFPLVHPVGAPPQVTVGEHWVVANPTGGLELSTDTPTLMIALGAGLAPLRALILDASTHDTVPPVHLYWQVDNPDDLHEYTGLLGLAGVFDWLTVTPVVTDATATGDEDWFATPERERFTIYSRPGPEQLVNGEELRHGTAADVAVADNAGNTWAGRRVLVAGGPEDATAVNEAVSVLTAAGVDPAMITAESM</sequence>
<dbReference type="SUPFAM" id="SSF63380">
    <property type="entry name" value="Riboflavin synthase domain-like"/>
    <property type="match status" value="1"/>
</dbReference>
<reference evidence="4" key="1">
    <citation type="submission" date="2015-11" db="EMBL/GenBank/DDBJ databases">
        <authorList>
            <person name="Dugat-Bony E."/>
        </authorList>
    </citation>
    <scope>NUCLEOTIDE SEQUENCE [LARGE SCALE GENOMIC DNA]</scope>
    <source>
        <strain evidence="4">Mu292</strain>
    </source>
</reference>
<dbReference type="SUPFAM" id="SSF52343">
    <property type="entry name" value="Ferredoxin reductase-like, C-terminal NADP-linked domain"/>
    <property type="match status" value="1"/>
</dbReference>
<dbReference type="EMBL" id="FAUH01000014">
    <property type="protein sequence ID" value="CUU66718.1"/>
    <property type="molecule type" value="Genomic_DNA"/>
</dbReference>